<dbReference type="Proteomes" id="UP000031532">
    <property type="component" value="Unassembled WGS sequence"/>
</dbReference>
<gene>
    <name evidence="1" type="ORF">QH73_0008780</name>
</gene>
<evidence type="ECO:0000313" key="1">
    <source>
        <dbReference type="EMBL" id="NHC34752.1"/>
    </source>
</evidence>
<keyword evidence="2" id="KW-1185">Reference proteome</keyword>
<comment type="caution">
    <text evidence="1">The sequence shown here is derived from an EMBL/GenBank/DDBJ whole genome shotgun (WGS) entry which is preliminary data.</text>
</comment>
<proteinExistence type="predicted"/>
<protein>
    <submittedName>
        <fullName evidence="1">Uncharacterized protein</fullName>
    </submittedName>
</protein>
<reference evidence="1 2" key="1">
    <citation type="journal article" date="2015" name="Genome Announc.">
        <title>Draft Genome Sequence of the Terrestrial Cyanobacterium Scytonema millei VB511283, Isolated from Eastern India.</title>
        <authorList>
            <person name="Sen D."/>
            <person name="Chandrababunaidu M.M."/>
            <person name="Singh D."/>
            <person name="Sanghi N."/>
            <person name="Ghorai A."/>
            <person name="Mishra G.P."/>
            <person name="Madduluri M."/>
            <person name="Adhikary S.P."/>
            <person name="Tripathy S."/>
        </authorList>
    </citation>
    <scope>NUCLEOTIDE SEQUENCE [LARGE SCALE GENOMIC DNA]</scope>
    <source>
        <strain evidence="1 2">VB511283</strain>
    </source>
</reference>
<organism evidence="1 2">
    <name type="scientific">Scytonema millei VB511283</name>
    <dbReference type="NCBI Taxonomy" id="1245923"/>
    <lineage>
        <taxon>Bacteria</taxon>
        <taxon>Bacillati</taxon>
        <taxon>Cyanobacteriota</taxon>
        <taxon>Cyanophyceae</taxon>
        <taxon>Nostocales</taxon>
        <taxon>Scytonemataceae</taxon>
        <taxon>Scytonema</taxon>
    </lineage>
</organism>
<sequence length="96" mass="10918">MEPHKQSPPARTENSNVFEPAEAGFFCVGATYSRLVFYLNFCDRRLLNLKIALFDSLTPKGRVIGHRSAIGYQLLVYSNLRLTTYKFPSISFLLAQ</sequence>
<dbReference type="EMBL" id="JTJC03000002">
    <property type="protein sequence ID" value="NHC34752.1"/>
    <property type="molecule type" value="Genomic_DNA"/>
</dbReference>
<accession>A0A9X5E652</accession>
<name>A0A9X5E652_9CYAN</name>
<dbReference type="AlphaFoldDB" id="A0A9X5E652"/>
<evidence type="ECO:0000313" key="2">
    <source>
        <dbReference type="Proteomes" id="UP000031532"/>
    </source>
</evidence>
<dbReference type="RefSeq" id="WP_132866835.1">
    <property type="nucleotide sequence ID" value="NZ_JTJC03000002.1"/>
</dbReference>